<reference evidence="2" key="2">
    <citation type="journal article" date="2023" name="IMA Fungus">
        <title>Comparative genomic study of the Penicillium genus elucidates a diverse pangenome and 15 lateral gene transfer events.</title>
        <authorList>
            <person name="Petersen C."/>
            <person name="Sorensen T."/>
            <person name="Nielsen M.R."/>
            <person name="Sondergaard T.E."/>
            <person name="Sorensen J.L."/>
            <person name="Fitzpatrick D.A."/>
            <person name="Frisvad J.C."/>
            <person name="Nielsen K.L."/>
        </authorList>
    </citation>
    <scope>NUCLEOTIDE SEQUENCE</scope>
    <source>
        <strain evidence="2">IBT 30069</strain>
    </source>
</reference>
<evidence type="ECO:0000313" key="3">
    <source>
        <dbReference type="Proteomes" id="UP001149165"/>
    </source>
</evidence>
<dbReference type="InterPro" id="IPR036397">
    <property type="entry name" value="RNaseH_sf"/>
</dbReference>
<evidence type="ECO:0000313" key="2">
    <source>
        <dbReference type="EMBL" id="KAJ5116156.1"/>
    </source>
</evidence>
<dbReference type="EMBL" id="JAPQKH010000001">
    <property type="protein sequence ID" value="KAJ5116156.1"/>
    <property type="molecule type" value="Genomic_DNA"/>
</dbReference>
<dbReference type="InterPro" id="IPR002562">
    <property type="entry name" value="3'-5'_exonuclease_dom"/>
</dbReference>
<proteinExistence type="predicted"/>
<dbReference type="AlphaFoldDB" id="A0A9W9GCA5"/>
<dbReference type="PANTHER" id="PTHR43040:SF1">
    <property type="entry name" value="RIBONUCLEASE D"/>
    <property type="match status" value="1"/>
</dbReference>
<dbReference type="InterPro" id="IPR012337">
    <property type="entry name" value="RNaseH-like_sf"/>
</dbReference>
<accession>A0A9W9GCA5</accession>
<feature type="domain" description="3'-5' exonuclease" evidence="1">
    <location>
        <begin position="22"/>
        <end position="170"/>
    </location>
</feature>
<comment type="caution">
    <text evidence="2">The sequence shown here is derived from an EMBL/GenBank/DDBJ whole genome shotgun (WGS) entry which is preliminary data.</text>
</comment>
<dbReference type="GO" id="GO:0006139">
    <property type="term" value="P:nucleobase-containing compound metabolic process"/>
    <property type="evidence" value="ECO:0007669"/>
    <property type="project" value="InterPro"/>
</dbReference>
<gene>
    <name evidence="2" type="ORF">N7456_000504</name>
</gene>
<evidence type="ECO:0000259" key="1">
    <source>
        <dbReference type="Pfam" id="PF01612"/>
    </source>
</evidence>
<reference evidence="2" key="1">
    <citation type="submission" date="2022-11" db="EMBL/GenBank/DDBJ databases">
        <authorList>
            <person name="Petersen C."/>
        </authorList>
    </citation>
    <scope>NUCLEOTIDE SEQUENCE</scope>
    <source>
        <strain evidence="2">IBT 30069</strain>
    </source>
</reference>
<dbReference type="SUPFAM" id="SSF53098">
    <property type="entry name" value="Ribonuclease H-like"/>
    <property type="match status" value="1"/>
</dbReference>
<dbReference type="PANTHER" id="PTHR43040">
    <property type="entry name" value="RIBONUCLEASE D"/>
    <property type="match status" value="1"/>
</dbReference>
<dbReference type="Pfam" id="PF01612">
    <property type="entry name" value="DNA_pol_A_exo1"/>
    <property type="match status" value="1"/>
</dbReference>
<keyword evidence="3" id="KW-1185">Reference proteome</keyword>
<protein>
    <recommendedName>
        <fullName evidence="1">3'-5' exonuclease domain-containing protein</fullName>
    </recommendedName>
</protein>
<dbReference type="GO" id="GO:0003676">
    <property type="term" value="F:nucleic acid binding"/>
    <property type="evidence" value="ECO:0007669"/>
    <property type="project" value="InterPro"/>
</dbReference>
<dbReference type="Gene3D" id="3.30.420.10">
    <property type="entry name" value="Ribonuclease H-like superfamily/Ribonuclease H"/>
    <property type="match status" value="1"/>
</dbReference>
<dbReference type="Proteomes" id="UP001149165">
    <property type="component" value="Unassembled WGS sequence"/>
</dbReference>
<name>A0A9W9GCA5_9EURO</name>
<dbReference type="OrthoDB" id="4358145at2759"/>
<sequence>MTRRINLGRSGSISIISLYIPSERKVYLLDIFRLGEKAFSSVDLYGRDYSLKSILESPTILKGFFDIRNDSDALFSHYGVAVDGIVDIQLMEIATRRNPKKFLSGLGNCVLRDAVMSPREKTEWKLVKENGRRLFAPEAGGRYEVFNERPMQPIMMKYCAGDLVALPDLFWVYDTKLQRLPGTLWRDRVRDETKKRIEMSQSPVFDGKSRKMAQGPHGWMNGSERRIMEEQDLRDLVRKFGSGGRII</sequence>
<organism evidence="2 3">
    <name type="scientific">Penicillium angulare</name>
    <dbReference type="NCBI Taxonomy" id="116970"/>
    <lineage>
        <taxon>Eukaryota</taxon>
        <taxon>Fungi</taxon>
        <taxon>Dikarya</taxon>
        <taxon>Ascomycota</taxon>
        <taxon>Pezizomycotina</taxon>
        <taxon>Eurotiomycetes</taxon>
        <taxon>Eurotiomycetidae</taxon>
        <taxon>Eurotiales</taxon>
        <taxon>Aspergillaceae</taxon>
        <taxon>Penicillium</taxon>
    </lineage>
</organism>
<dbReference type="GO" id="GO:0008408">
    <property type="term" value="F:3'-5' exonuclease activity"/>
    <property type="evidence" value="ECO:0007669"/>
    <property type="project" value="InterPro"/>
</dbReference>